<reference evidence="2" key="1">
    <citation type="journal article" date="2014" name="Front. Microbiol.">
        <title>High frequency of phylogenetically diverse reductive dehalogenase-homologous genes in deep subseafloor sedimentary metagenomes.</title>
        <authorList>
            <person name="Kawai M."/>
            <person name="Futagami T."/>
            <person name="Toyoda A."/>
            <person name="Takaki Y."/>
            <person name="Nishi S."/>
            <person name="Hori S."/>
            <person name="Arai W."/>
            <person name="Tsubouchi T."/>
            <person name="Morono Y."/>
            <person name="Uchiyama I."/>
            <person name="Ito T."/>
            <person name="Fujiyama A."/>
            <person name="Inagaki F."/>
            <person name="Takami H."/>
        </authorList>
    </citation>
    <scope>NUCLEOTIDE SEQUENCE</scope>
    <source>
        <strain evidence="2">Expedition CK06-06</strain>
    </source>
</reference>
<dbReference type="Pfam" id="PF01208">
    <property type="entry name" value="URO-D"/>
    <property type="match status" value="1"/>
</dbReference>
<sequence>FYLKANKIFYEAIKGMLDAVLIGNDFGGQKRLMLSPDHIKKFAMPGAKKIVDQAKSYGLKVIYHSCGSIFEAIPEFIKIGVDAIHPIQSLAVNMEPERLKKHYLDTAYSGVVKSQCTNFVNFFSFGSNCLHLSLTTPSGILL</sequence>
<evidence type="ECO:0000313" key="2">
    <source>
        <dbReference type="EMBL" id="GAH44095.1"/>
    </source>
</evidence>
<dbReference type="InterPro" id="IPR038071">
    <property type="entry name" value="UROD/MetE-like_sf"/>
</dbReference>
<organism evidence="2">
    <name type="scientific">marine sediment metagenome</name>
    <dbReference type="NCBI Taxonomy" id="412755"/>
    <lineage>
        <taxon>unclassified sequences</taxon>
        <taxon>metagenomes</taxon>
        <taxon>ecological metagenomes</taxon>
    </lineage>
</organism>
<dbReference type="GO" id="GO:0006779">
    <property type="term" value="P:porphyrin-containing compound biosynthetic process"/>
    <property type="evidence" value="ECO:0007669"/>
    <property type="project" value="InterPro"/>
</dbReference>
<accession>X1GH06</accession>
<feature type="non-terminal residue" evidence="2">
    <location>
        <position position="1"/>
    </location>
</feature>
<comment type="caution">
    <text evidence="2">The sequence shown here is derived from an EMBL/GenBank/DDBJ whole genome shotgun (WGS) entry which is preliminary data.</text>
</comment>
<dbReference type="SUPFAM" id="SSF51726">
    <property type="entry name" value="UROD/MetE-like"/>
    <property type="match status" value="1"/>
</dbReference>
<evidence type="ECO:0000259" key="1">
    <source>
        <dbReference type="Pfam" id="PF01208"/>
    </source>
</evidence>
<dbReference type="EMBL" id="BARU01006003">
    <property type="protein sequence ID" value="GAH44095.1"/>
    <property type="molecule type" value="Genomic_DNA"/>
</dbReference>
<name>X1GH06_9ZZZZ</name>
<dbReference type="GO" id="GO:0004853">
    <property type="term" value="F:uroporphyrinogen decarboxylase activity"/>
    <property type="evidence" value="ECO:0007669"/>
    <property type="project" value="InterPro"/>
</dbReference>
<dbReference type="Gene3D" id="3.20.20.210">
    <property type="match status" value="1"/>
</dbReference>
<protein>
    <recommendedName>
        <fullName evidence="1">Uroporphyrinogen decarboxylase (URO-D) domain-containing protein</fullName>
    </recommendedName>
</protein>
<feature type="domain" description="Uroporphyrinogen decarboxylase (URO-D)" evidence="1">
    <location>
        <begin position="31"/>
        <end position="85"/>
    </location>
</feature>
<proteinExistence type="predicted"/>
<dbReference type="AlphaFoldDB" id="X1GH06"/>
<gene>
    <name evidence="2" type="ORF">S03H2_11788</name>
</gene>
<dbReference type="InterPro" id="IPR000257">
    <property type="entry name" value="Uroporphyrinogen_deCOase"/>
</dbReference>